<feature type="transmembrane region" description="Helical" evidence="12">
    <location>
        <begin position="37"/>
        <end position="54"/>
    </location>
</feature>
<evidence type="ECO:0000256" key="3">
    <source>
        <dbReference type="ARBA" id="ARBA00007931"/>
    </source>
</evidence>
<keyword evidence="7" id="KW-0378">Hydrolase</keyword>
<keyword evidence="6" id="KW-0479">Metal-binding</keyword>
<proteinExistence type="inferred from homology"/>
<feature type="transmembrane region" description="Helical" evidence="12">
    <location>
        <begin position="66"/>
        <end position="83"/>
    </location>
</feature>
<dbReference type="KEGG" id="luo:HHL09_17725"/>
<dbReference type="Pfam" id="PF02163">
    <property type="entry name" value="Peptidase_M50"/>
    <property type="match status" value="2"/>
</dbReference>
<dbReference type="GO" id="GO:0006508">
    <property type="term" value="P:proteolysis"/>
    <property type="evidence" value="ECO:0007669"/>
    <property type="project" value="UniProtKB-KW"/>
</dbReference>
<feature type="domain" description="Peptidase M50" evidence="13">
    <location>
        <begin position="44"/>
        <end position="116"/>
    </location>
</feature>
<evidence type="ECO:0000256" key="9">
    <source>
        <dbReference type="ARBA" id="ARBA00022989"/>
    </source>
</evidence>
<accession>A0A858RNM3</accession>
<dbReference type="PANTHER" id="PTHR39188">
    <property type="entry name" value="MEMBRANE-ASSOCIATED ZINC METALLOPROTEASE M50B"/>
    <property type="match status" value="1"/>
</dbReference>
<feature type="transmembrane region" description="Helical" evidence="12">
    <location>
        <begin position="176"/>
        <end position="202"/>
    </location>
</feature>
<gene>
    <name evidence="14" type="ORF">HHL09_17725</name>
</gene>
<comment type="cofactor">
    <cofactor evidence="1">
        <name>Zn(2+)</name>
        <dbReference type="ChEBI" id="CHEBI:29105"/>
    </cofactor>
</comment>
<evidence type="ECO:0000256" key="10">
    <source>
        <dbReference type="ARBA" id="ARBA00023049"/>
    </source>
</evidence>
<dbReference type="PANTHER" id="PTHR39188:SF3">
    <property type="entry name" value="STAGE IV SPORULATION PROTEIN FB"/>
    <property type="match status" value="1"/>
</dbReference>
<evidence type="ECO:0000313" key="14">
    <source>
        <dbReference type="EMBL" id="QJE97543.1"/>
    </source>
</evidence>
<name>A0A858RNM3_9BACT</name>
<feature type="domain" description="Peptidase M50" evidence="13">
    <location>
        <begin position="127"/>
        <end position="185"/>
    </location>
</feature>
<evidence type="ECO:0000256" key="5">
    <source>
        <dbReference type="ARBA" id="ARBA00022692"/>
    </source>
</evidence>
<evidence type="ECO:0000256" key="12">
    <source>
        <dbReference type="SAM" id="Phobius"/>
    </source>
</evidence>
<evidence type="ECO:0000313" key="15">
    <source>
        <dbReference type="Proteomes" id="UP000501812"/>
    </source>
</evidence>
<dbReference type="Proteomes" id="UP000501812">
    <property type="component" value="Chromosome"/>
</dbReference>
<feature type="transmembrane region" description="Helical" evidence="12">
    <location>
        <begin position="127"/>
        <end position="149"/>
    </location>
</feature>
<comment type="similarity">
    <text evidence="3">Belongs to the peptidase M50B family.</text>
</comment>
<dbReference type="EMBL" id="CP051774">
    <property type="protein sequence ID" value="QJE97543.1"/>
    <property type="molecule type" value="Genomic_DNA"/>
</dbReference>
<evidence type="ECO:0000256" key="1">
    <source>
        <dbReference type="ARBA" id="ARBA00001947"/>
    </source>
</evidence>
<keyword evidence="8" id="KW-0862">Zinc</keyword>
<keyword evidence="15" id="KW-1185">Reference proteome</keyword>
<keyword evidence="10" id="KW-0482">Metalloprotease</keyword>
<evidence type="ECO:0000256" key="2">
    <source>
        <dbReference type="ARBA" id="ARBA00004141"/>
    </source>
</evidence>
<protein>
    <recommendedName>
        <fullName evidence="13">Peptidase M50 domain-containing protein</fullName>
    </recommendedName>
</protein>
<evidence type="ECO:0000256" key="6">
    <source>
        <dbReference type="ARBA" id="ARBA00022723"/>
    </source>
</evidence>
<sequence length="214" mass="23222">MVRFTLFGIPVEIQPWFWITLAILGAPRGGDGATQEGILVMFLFVLAGFISILVHELGHALTGRKFGAQTAITLHAFGGYAIFPAARFSRWQDFLVTAAGPAVQIVLGVIFFFIYMKTRGTISPFAAHFLGDLAGISIFWAVLNLIPVIPLDGGRLLVSILGPSRIELSLKVSMGVAIAGAVALFASGKGPFFALFLALFAFQNWQELNHRRRS</sequence>
<evidence type="ECO:0000256" key="4">
    <source>
        <dbReference type="ARBA" id="ARBA00022670"/>
    </source>
</evidence>
<keyword evidence="4" id="KW-0645">Protease</keyword>
<evidence type="ECO:0000256" key="11">
    <source>
        <dbReference type="ARBA" id="ARBA00023136"/>
    </source>
</evidence>
<dbReference type="GO" id="GO:0046872">
    <property type="term" value="F:metal ion binding"/>
    <property type="evidence" value="ECO:0007669"/>
    <property type="project" value="UniProtKB-KW"/>
</dbReference>
<keyword evidence="11 12" id="KW-0472">Membrane</keyword>
<evidence type="ECO:0000256" key="7">
    <source>
        <dbReference type="ARBA" id="ARBA00022801"/>
    </source>
</evidence>
<dbReference type="AlphaFoldDB" id="A0A858RNM3"/>
<dbReference type="InterPro" id="IPR008915">
    <property type="entry name" value="Peptidase_M50"/>
</dbReference>
<keyword evidence="9 12" id="KW-1133">Transmembrane helix</keyword>
<organism evidence="14 15">
    <name type="scientific">Luteolibacter luteus</name>
    <dbReference type="NCBI Taxonomy" id="2728835"/>
    <lineage>
        <taxon>Bacteria</taxon>
        <taxon>Pseudomonadati</taxon>
        <taxon>Verrucomicrobiota</taxon>
        <taxon>Verrucomicrobiia</taxon>
        <taxon>Verrucomicrobiales</taxon>
        <taxon>Verrucomicrobiaceae</taxon>
        <taxon>Luteolibacter</taxon>
    </lineage>
</organism>
<feature type="transmembrane region" description="Helical" evidence="12">
    <location>
        <begin position="95"/>
        <end position="115"/>
    </location>
</feature>
<comment type="subcellular location">
    <subcellularLocation>
        <location evidence="2">Membrane</location>
        <topology evidence="2">Multi-pass membrane protein</topology>
    </subcellularLocation>
</comment>
<dbReference type="RefSeq" id="WP_169455969.1">
    <property type="nucleotide sequence ID" value="NZ_CP051774.1"/>
</dbReference>
<reference evidence="14 15" key="1">
    <citation type="submission" date="2020-04" db="EMBL/GenBank/DDBJ databases">
        <title>Luteolibacter sp. G-1-1-1 isolated from soil.</title>
        <authorList>
            <person name="Dahal R.H."/>
        </authorList>
    </citation>
    <scope>NUCLEOTIDE SEQUENCE [LARGE SCALE GENOMIC DNA]</scope>
    <source>
        <strain evidence="14 15">G-1-1-1</strain>
    </source>
</reference>
<dbReference type="GO" id="GO:0008237">
    <property type="term" value="F:metallopeptidase activity"/>
    <property type="evidence" value="ECO:0007669"/>
    <property type="project" value="UniProtKB-KW"/>
</dbReference>
<dbReference type="GO" id="GO:0016020">
    <property type="term" value="C:membrane"/>
    <property type="evidence" value="ECO:0007669"/>
    <property type="project" value="UniProtKB-SubCell"/>
</dbReference>
<evidence type="ECO:0000256" key="8">
    <source>
        <dbReference type="ARBA" id="ARBA00022833"/>
    </source>
</evidence>
<keyword evidence="5 12" id="KW-0812">Transmembrane</keyword>
<evidence type="ECO:0000259" key="13">
    <source>
        <dbReference type="Pfam" id="PF02163"/>
    </source>
</evidence>